<proteinExistence type="predicted"/>
<dbReference type="PANTHER" id="PTHR23065:SF7">
    <property type="entry name" value="NOSTRIN, ISOFORM H"/>
    <property type="match status" value="1"/>
</dbReference>
<evidence type="ECO:0000256" key="4">
    <source>
        <dbReference type="ARBA" id="ARBA00023212"/>
    </source>
</evidence>
<protein>
    <submittedName>
        <fullName evidence="9">F-BAR domain-containing protein</fullName>
    </submittedName>
</protein>
<accession>A0A180GCE8</accession>
<reference evidence="8" key="1">
    <citation type="submission" date="2009-11" db="EMBL/GenBank/DDBJ databases">
        <authorList>
            <consortium name="The Broad Institute Genome Sequencing Platform"/>
            <person name="Ward D."/>
            <person name="Feldgarden M."/>
            <person name="Earl A."/>
            <person name="Young S.K."/>
            <person name="Zeng Q."/>
            <person name="Koehrsen M."/>
            <person name="Alvarado L."/>
            <person name="Berlin A."/>
            <person name="Bochicchio J."/>
            <person name="Borenstein D."/>
            <person name="Chapman S.B."/>
            <person name="Chen Z."/>
            <person name="Engels R."/>
            <person name="Freedman E."/>
            <person name="Gellesch M."/>
            <person name="Goldberg J."/>
            <person name="Griggs A."/>
            <person name="Gujja S."/>
            <person name="Heilman E."/>
            <person name="Heiman D."/>
            <person name="Hepburn T."/>
            <person name="Howarth C."/>
            <person name="Jen D."/>
            <person name="Larson L."/>
            <person name="Lewis B."/>
            <person name="Mehta T."/>
            <person name="Park D."/>
            <person name="Pearson M."/>
            <person name="Roberts A."/>
            <person name="Saif S."/>
            <person name="Shea T."/>
            <person name="Shenoy N."/>
            <person name="Sisk P."/>
            <person name="Stolte C."/>
            <person name="Sykes S."/>
            <person name="Thomson T."/>
            <person name="Walk T."/>
            <person name="White J."/>
            <person name="Yandava C."/>
            <person name="Izard J."/>
            <person name="Baranova O.V."/>
            <person name="Blanton J.M."/>
            <person name="Tanner A.C."/>
            <person name="Dewhirst F.E."/>
            <person name="Haas B."/>
            <person name="Nusbaum C."/>
            <person name="Birren B."/>
        </authorList>
    </citation>
    <scope>NUCLEOTIDE SEQUENCE [LARGE SCALE GENOMIC DNA]</scope>
    <source>
        <strain evidence="8">1-1 BBBD Race 1</strain>
    </source>
</reference>
<dbReference type="Pfam" id="PF00611">
    <property type="entry name" value="FCH"/>
    <property type="match status" value="1"/>
</dbReference>
<keyword evidence="3" id="KW-0597">Phosphoprotein</keyword>
<dbReference type="STRING" id="630390.A0A180GCE8"/>
<evidence type="ECO:0000313" key="10">
    <source>
        <dbReference type="Proteomes" id="UP000005240"/>
    </source>
</evidence>
<dbReference type="PROSITE" id="PS51741">
    <property type="entry name" value="F_BAR"/>
    <property type="match status" value="1"/>
</dbReference>
<reference evidence="9 10" key="3">
    <citation type="journal article" date="2017" name="G3 (Bethesda)">
        <title>Comparative analysis highlights variable genome content of wheat rusts and divergence of the mating loci.</title>
        <authorList>
            <person name="Cuomo C.A."/>
            <person name="Bakkeren G."/>
            <person name="Khalil H.B."/>
            <person name="Panwar V."/>
            <person name="Joly D."/>
            <person name="Linning R."/>
            <person name="Sakthikumar S."/>
            <person name="Song X."/>
            <person name="Adiconis X."/>
            <person name="Fan L."/>
            <person name="Goldberg J.M."/>
            <person name="Levin J.Z."/>
            <person name="Young S."/>
            <person name="Zeng Q."/>
            <person name="Anikster Y."/>
            <person name="Bruce M."/>
            <person name="Wang M."/>
            <person name="Yin C."/>
            <person name="McCallum B."/>
            <person name="Szabo L.J."/>
            <person name="Hulbert S."/>
            <person name="Chen X."/>
            <person name="Fellers J.P."/>
        </authorList>
    </citation>
    <scope>NUCLEOTIDE SEQUENCE</scope>
    <source>
        <strain evidence="9">isolate 1-1 / race 1 (BBBD)</strain>
        <strain evidence="10">Isolate 1-1 / race 1 (BBBD)</strain>
    </source>
</reference>
<dbReference type="EnsemblFungi" id="PTTG_07101-t43_1">
    <property type="protein sequence ID" value="PTTG_07101-t43_1-p1"/>
    <property type="gene ID" value="PTTG_07101"/>
</dbReference>
<dbReference type="AlphaFoldDB" id="A0A180GCE8"/>
<dbReference type="EMBL" id="ADAS02000103">
    <property type="protein sequence ID" value="OAV90367.1"/>
    <property type="molecule type" value="Genomic_DNA"/>
</dbReference>
<dbReference type="VEuPathDB" id="FungiDB:PTTG_07101"/>
<evidence type="ECO:0000259" key="7">
    <source>
        <dbReference type="PROSITE" id="PS51741"/>
    </source>
</evidence>
<feature type="compositionally biased region" description="Basic and acidic residues" evidence="6">
    <location>
        <begin position="18"/>
        <end position="27"/>
    </location>
</feature>
<comment type="subcellular location">
    <subcellularLocation>
        <location evidence="1">Cytoplasm</location>
        <location evidence="1">Cytoskeleton</location>
    </subcellularLocation>
</comment>
<keyword evidence="2" id="KW-0963">Cytoplasm</keyword>
<evidence type="ECO:0000256" key="6">
    <source>
        <dbReference type="SAM" id="MobiDB-lite"/>
    </source>
</evidence>
<keyword evidence="10" id="KW-1185">Reference proteome</keyword>
<organism evidence="8">
    <name type="scientific">Puccinia triticina (isolate 1-1 / race 1 (BBBD))</name>
    <name type="common">Brown leaf rust fungus</name>
    <dbReference type="NCBI Taxonomy" id="630390"/>
    <lineage>
        <taxon>Eukaryota</taxon>
        <taxon>Fungi</taxon>
        <taxon>Dikarya</taxon>
        <taxon>Basidiomycota</taxon>
        <taxon>Pucciniomycotina</taxon>
        <taxon>Pucciniomycetes</taxon>
        <taxon>Pucciniales</taxon>
        <taxon>Pucciniaceae</taxon>
        <taxon>Puccinia</taxon>
    </lineage>
</organism>
<dbReference type="PANTHER" id="PTHR23065">
    <property type="entry name" value="PROLINE-SERINE-THREONINE PHOSPHATASE INTERACTING PROTEIN 1"/>
    <property type="match status" value="1"/>
</dbReference>
<dbReference type="Proteomes" id="UP000005240">
    <property type="component" value="Unassembled WGS sequence"/>
</dbReference>
<dbReference type="FunFam" id="1.20.1270.60:FF:000045">
    <property type="entry name" value="Cell division control protein"/>
    <property type="match status" value="1"/>
</dbReference>
<dbReference type="SMART" id="SM00055">
    <property type="entry name" value="FCH"/>
    <property type="match status" value="1"/>
</dbReference>
<feature type="region of interest" description="Disordered" evidence="6">
    <location>
        <begin position="17"/>
        <end position="56"/>
    </location>
</feature>
<keyword evidence="4" id="KW-0206">Cytoskeleton</keyword>
<feature type="region of interest" description="Disordered" evidence="6">
    <location>
        <begin position="461"/>
        <end position="540"/>
    </location>
</feature>
<evidence type="ECO:0000313" key="8">
    <source>
        <dbReference type="EMBL" id="OAV90367.1"/>
    </source>
</evidence>
<evidence type="ECO:0000256" key="5">
    <source>
        <dbReference type="PROSITE-ProRule" id="PRU01077"/>
    </source>
</evidence>
<reference evidence="8" key="2">
    <citation type="submission" date="2016-05" db="EMBL/GenBank/DDBJ databases">
        <title>Comparative analysis highlights variable genome content of wheat rusts and divergence of the mating loci.</title>
        <authorList>
            <person name="Cuomo C.A."/>
            <person name="Bakkeren G."/>
            <person name="Szabo L."/>
            <person name="Khalil H."/>
            <person name="Joly D."/>
            <person name="Goldberg J."/>
            <person name="Young S."/>
            <person name="Zeng Q."/>
            <person name="Fellers J."/>
        </authorList>
    </citation>
    <scope>NUCLEOTIDE SEQUENCE [LARGE SCALE GENOMIC DNA]</scope>
    <source>
        <strain evidence="8">1-1 BBBD Race 1</strain>
    </source>
</reference>
<dbReference type="GO" id="GO:0009898">
    <property type="term" value="C:cytoplasmic side of plasma membrane"/>
    <property type="evidence" value="ECO:0007669"/>
    <property type="project" value="TreeGrafter"/>
</dbReference>
<evidence type="ECO:0000256" key="1">
    <source>
        <dbReference type="ARBA" id="ARBA00004245"/>
    </source>
</evidence>
<dbReference type="InterPro" id="IPR001060">
    <property type="entry name" value="FCH_dom"/>
</dbReference>
<dbReference type="SUPFAM" id="SSF103657">
    <property type="entry name" value="BAR/IMD domain-like"/>
    <property type="match status" value="1"/>
</dbReference>
<dbReference type="GO" id="GO:0007010">
    <property type="term" value="P:cytoskeleton organization"/>
    <property type="evidence" value="ECO:0007669"/>
    <property type="project" value="TreeGrafter"/>
</dbReference>
<sequence length="540" mass="60781">MARLANLFNKVHLQFPQAEHHHDKHPDPPSPQAQRPDYYPSPGNHIHRPQGAHDSGYQDSMQDFCNAFWGDAGYEVLMSRVKQSSRMLEDLKTWYKERSAIELEYSKKLFRLSKSPVLASAAANLEPIGLKSALDSIRISTEKSAHCHAELSGTFKTALYEKFAAFISTRDSVKKNPQATVEKLRKILVDLQAMHEKARRRFESDSIAKNGYVTQLQLVQGRDSDKVSNKLDKVHMSIKITEKEYRTHNKNFQETINEWNTQWKLFCDLIQDLEEDRIDFVRNTFWDYANAVSAICVAEDEQCECIRQSLERCDASKDVRSYVRQAATGNEYTLAPCFVDYTAGEIPRPVAVLAANFIRTSTRKPEDTTLVPLSKPLQGMVQSIKAGPPLPPEAHGPNGKNASTAWENKNKIKRGGAIAEAVASMSLNNIQNVNPNPPERNTDLTADNLDHLQRIIGHSHTQPGLVYPSDRPSNEQPPNPYRSPQYAHPVAYHQPHNHPSLDGGHIAAQNSQSIYEGNNKKSLPLTPINLNDRPLPPPPI</sequence>
<dbReference type="InterPro" id="IPR031160">
    <property type="entry name" value="F_BAR_dom"/>
</dbReference>
<feature type="domain" description="F-BAR" evidence="7">
    <location>
        <begin position="62"/>
        <end position="318"/>
    </location>
</feature>
<dbReference type="OrthoDB" id="19092at2759"/>
<dbReference type="Gene3D" id="1.20.1270.60">
    <property type="entry name" value="Arfaptin homology (AH) domain/BAR domain"/>
    <property type="match status" value="1"/>
</dbReference>
<name>A0A180GCE8_PUCT1</name>
<evidence type="ECO:0000256" key="2">
    <source>
        <dbReference type="ARBA" id="ARBA00022490"/>
    </source>
</evidence>
<evidence type="ECO:0000313" key="9">
    <source>
        <dbReference type="EnsemblFungi" id="PTTG_07101-t43_1-p1"/>
    </source>
</evidence>
<evidence type="ECO:0000256" key="3">
    <source>
        <dbReference type="ARBA" id="ARBA00022553"/>
    </source>
</evidence>
<gene>
    <name evidence="8" type="ORF">PTTG_07101</name>
</gene>
<dbReference type="GO" id="GO:0120104">
    <property type="term" value="C:mitotic actomyosin contractile ring, proximal layer"/>
    <property type="evidence" value="ECO:0007669"/>
    <property type="project" value="TreeGrafter"/>
</dbReference>
<keyword evidence="5" id="KW-0175">Coiled coil</keyword>
<reference evidence="9" key="4">
    <citation type="submission" date="2025-05" db="UniProtKB">
        <authorList>
            <consortium name="EnsemblFungi"/>
        </authorList>
    </citation>
    <scope>IDENTIFICATION</scope>
    <source>
        <strain evidence="9">isolate 1-1 / race 1 (BBBD)</strain>
    </source>
</reference>
<dbReference type="InterPro" id="IPR027267">
    <property type="entry name" value="AH/BAR_dom_sf"/>
</dbReference>
<dbReference type="GO" id="GO:0005543">
    <property type="term" value="F:phospholipid binding"/>
    <property type="evidence" value="ECO:0007669"/>
    <property type="project" value="TreeGrafter"/>
</dbReference>